<proteinExistence type="predicted"/>
<dbReference type="Gene3D" id="3.90.1750.20">
    <property type="entry name" value="Putative Large Serine Recombinase, Chain B, Domain 2"/>
    <property type="match status" value="1"/>
</dbReference>
<dbReference type="CDD" id="cd00338">
    <property type="entry name" value="Ser_Recombinase"/>
    <property type="match status" value="1"/>
</dbReference>
<evidence type="ECO:0000313" key="6">
    <source>
        <dbReference type="Proteomes" id="UP000002892"/>
    </source>
</evidence>
<dbReference type="HOGENOM" id="CLU_010686_18_16_9"/>
<dbReference type="SMART" id="SM00857">
    <property type="entry name" value="Resolvase"/>
    <property type="match status" value="1"/>
</dbReference>
<dbReference type="GO" id="GO:0000150">
    <property type="term" value="F:DNA strand exchange activity"/>
    <property type="evidence" value="ECO:0007669"/>
    <property type="project" value="InterPro"/>
</dbReference>
<feature type="region of interest" description="Disordered" evidence="2">
    <location>
        <begin position="259"/>
        <end position="285"/>
    </location>
</feature>
<dbReference type="Pfam" id="PF00239">
    <property type="entry name" value="Resolvase"/>
    <property type="match status" value="1"/>
</dbReference>
<dbReference type="OrthoDB" id="1094757at2"/>
<sequence>METENEIEKVAIYLRKSRGDEEEDVLSKHRQRLLEFAEQKGWSYEIFQEKIGTGDGVEHRPELKRLLDFVEDGLYDGVLVVEYERLSRAGTKDLDEIIKVFHYNDTYLITPEKIYDPNNTGDLTLLGILSVLSNAELRTIVKRLVDGKKDGAIKGNWTNGKPPYPYEYITEVGVDKRGRNKIIGHITVNEEKKTVYTRIKKMYLSGKFGTEEISFILNREGISSPNGSTWHNNTVKRLLVHPFHMGQVIYGKNQWKKRRDNKRKITRHKNESEWSVGEGQHPRLKTPEEHEKILELLAKNRKVPHKSKAGCFPTTGLLYCRKCGYRMVYSVGRIEVKSGKSYNYTKCAHHSPVGTKCPQTGVKMDEDFYGALFQAIVSDYLDKGHLIKLQQNCNFNMELERNIKQKRDTLIKAEKALIRIKDAYEAEIYTLAEFSERKKAQETLIESLKAEIQELKNTPQREFNLPPEELENRICEFKSLWEKGASPKEINTLMKSIVKKIFYDRTDNEVTFEIEYL</sequence>
<dbReference type="AlphaFoldDB" id="I4D5G9"/>
<dbReference type="EMBL" id="CP003639">
    <property type="protein sequence ID" value="AFM41043.1"/>
    <property type="molecule type" value="Genomic_DNA"/>
</dbReference>
<dbReference type="SUPFAM" id="SSF53041">
    <property type="entry name" value="Resolvase-like"/>
    <property type="match status" value="1"/>
</dbReference>
<dbReference type="PROSITE" id="PS51736">
    <property type="entry name" value="RECOMBINASES_3"/>
    <property type="match status" value="1"/>
</dbReference>
<reference evidence="5 6" key="1">
    <citation type="journal article" date="2012" name="J. Bacteriol.">
        <title>Complete genome sequences of Desulfosporosinus orientis DSM765T, Desulfosporosinus youngiae DSM17734T, Desulfosporosinus meridiei DSM13257T, and Desulfosporosinus acidiphilus DSM22704T.</title>
        <authorList>
            <person name="Pester M."/>
            <person name="Brambilla E."/>
            <person name="Alazard D."/>
            <person name="Rattei T."/>
            <person name="Weinmaier T."/>
            <person name="Han J."/>
            <person name="Lucas S."/>
            <person name="Lapidus A."/>
            <person name="Cheng J.F."/>
            <person name="Goodwin L."/>
            <person name="Pitluck S."/>
            <person name="Peters L."/>
            <person name="Ovchinnikova G."/>
            <person name="Teshima H."/>
            <person name="Detter J.C."/>
            <person name="Han C.S."/>
            <person name="Tapia R."/>
            <person name="Land M.L."/>
            <person name="Hauser L."/>
            <person name="Kyrpides N.C."/>
            <person name="Ivanova N.N."/>
            <person name="Pagani I."/>
            <person name="Huntmann M."/>
            <person name="Wei C.L."/>
            <person name="Davenport K.W."/>
            <person name="Daligault H."/>
            <person name="Chain P.S."/>
            <person name="Chen A."/>
            <person name="Mavromatis K."/>
            <person name="Markowitz V."/>
            <person name="Szeto E."/>
            <person name="Mikhailova N."/>
            <person name="Pati A."/>
            <person name="Wagner M."/>
            <person name="Woyke T."/>
            <person name="Ollivier B."/>
            <person name="Klenk H.P."/>
            <person name="Spring S."/>
            <person name="Loy A."/>
        </authorList>
    </citation>
    <scope>NUCLEOTIDE SEQUENCE [LARGE SCALE GENOMIC DNA]</scope>
    <source>
        <strain evidence="6">DSM 22704 / JCM 16185 / SJ4</strain>
    </source>
</reference>
<evidence type="ECO:0000313" key="5">
    <source>
        <dbReference type="EMBL" id="AFM41043.1"/>
    </source>
</evidence>
<evidence type="ECO:0000259" key="3">
    <source>
        <dbReference type="PROSITE" id="PS51736"/>
    </source>
</evidence>
<dbReference type="InterPro" id="IPR011109">
    <property type="entry name" value="DNA_bind_recombinase_dom"/>
</dbReference>
<accession>I4D5G9</accession>
<evidence type="ECO:0000256" key="1">
    <source>
        <dbReference type="SAM" id="Coils"/>
    </source>
</evidence>
<dbReference type="Proteomes" id="UP000002892">
    <property type="component" value="Chromosome"/>
</dbReference>
<protein>
    <submittedName>
        <fullName evidence="5">Site-specific recombinase, DNA invertase Pin</fullName>
    </submittedName>
</protein>
<feature type="domain" description="Resolvase/invertase-type recombinase catalytic" evidence="3">
    <location>
        <begin position="9"/>
        <end position="155"/>
    </location>
</feature>
<dbReference type="InterPro" id="IPR038109">
    <property type="entry name" value="DNA_bind_recomb_sf"/>
</dbReference>
<dbReference type="InterPro" id="IPR025827">
    <property type="entry name" value="Zn_ribbon_recom_dom"/>
</dbReference>
<keyword evidence="1" id="KW-0175">Coiled coil</keyword>
<dbReference type="Pfam" id="PF07508">
    <property type="entry name" value="Recombinase"/>
    <property type="match status" value="1"/>
</dbReference>
<dbReference type="InterPro" id="IPR006119">
    <property type="entry name" value="Resolv_N"/>
</dbReference>
<evidence type="ECO:0000259" key="4">
    <source>
        <dbReference type="PROSITE" id="PS51737"/>
    </source>
</evidence>
<dbReference type="STRING" id="646529.Desaci_2070"/>
<dbReference type="InterPro" id="IPR050639">
    <property type="entry name" value="SSR_resolvase"/>
</dbReference>
<dbReference type="eggNOG" id="COG1961">
    <property type="taxonomic scope" value="Bacteria"/>
</dbReference>
<gene>
    <name evidence="5" type="ordered locus">Desaci_2070</name>
</gene>
<evidence type="ECO:0000256" key="2">
    <source>
        <dbReference type="SAM" id="MobiDB-lite"/>
    </source>
</evidence>
<feature type="coiled-coil region" evidence="1">
    <location>
        <begin position="396"/>
        <end position="458"/>
    </location>
</feature>
<dbReference type="Pfam" id="PF13408">
    <property type="entry name" value="Zn_ribbon_recom"/>
    <property type="match status" value="1"/>
</dbReference>
<name>I4D5G9_DESAJ</name>
<dbReference type="PROSITE" id="PS51737">
    <property type="entry name" value="RECOMBINASE_DNA_BIND"/>
    <property type="match status" value="1"/>
</dbReference>
<dbReference type="KEGG" id="dai:Desaci_2070"/>
<organism evidence="5 6">
    <name type="scientific">Desulfosporosinus acidiphilus (strain DSM 22704 / JCM 16185 / SJ4)</name>
    <dbReference type="NCBI Taxonomy" id="646529"/>
    <lineage>
        <taxon>Bacteria</taxon>
        <taxon>Bacillati</taxon>
        <taxon>Bacillota</taxon>
        <taxon>Clostridia</taxon>
        <taxon>Eubacteriales</taxon>
        <taxon>Desulfitobacteriaceae</taxon>
        <taxon>Desulfosporosinus</taxon>
    </lineage>
</organism>
<dbReference type="GO" id="GO:0003677">
    <property type="term" value="F:DNA binding"/>
    <property type="evidence" value="ECO:0007669"/>
    <property type="project" value="InterPro"/>
</dbReference>
<keyword evidence="6" id="KW-1185">Reference proteome</keyword>
<dbReference type="PANTHER" id="PTHR30461:SF23">
    <property type="entry name" value="DNA RECOMBINASE-RELATED"/>
    <property type="match status" value="1"/>
</dbReference>
<feature type="domain" description="Recombinase" evidence="4">
    <location>
        <begin position="163"/>
        <end position="303"/>
    </location>
</feature>
<dbReference type="RefSeq" id="WP_014827047.1">
    <property type="nucleotide sequence ID" value="NC_018068.1"/>
</dbReference>
<dbReference type="Gene3D" id="3.40.50.1390">
    <property type="entry name" value="Resolvase, N-terminal catalytic domain"/>
    <property type="match status" value="1"/>
</dbReference>
<dbReference type="InterPro" id="IPR036162">
    <property type="entry name" value="Resolvase-like_N_sf"/>
</dbReference>
<dbReference type="PANTHER" id="PTHR30461">
    <property type="entry name" value="DNA-INVERTASE FROM LAMBDOID PROPHAGE"/>
    <property type="match status" value="1"/>
</dbReference>